<sequence length="446" mass="50156">MLRIGCKDGGLCDFALSNLSQLSISIIRAISCLKMTLTARSRSQPARKPSNMLKIYLRTPRRLDLKRPALAGQAMRMPASQPLLLHPASIERSQSTSILVTQSSIASIGPKTDDEKRAKFDEHYQTATLSDEGVLSKQMKQWTYEVYEHFKMPPAITVKKGEFKAFVDHGIQSSTRRNQTHALAIYTSSSHYSAEHHRVDIALWVSSSCHRRFLIVEDAPLLEICSDLNPNCVTPKRRSVSSDGKEAYISRKEFAVLLRLPRQVLSLHGGGLDYEFGLMSSYLWDEVLRLLEGLGWHSDQGGTQLSMDFFLCFPHLLHHNNVNVNLREARRRESSPPSSHRLYQHHCEPLILNRMAGVDVKKTVCGESPMLQRRSIIFLFRHHRQDYEQKLSLSYIKTFANLSLSPGLLPSSPTSGVGVGSSHESTPASWHPESSFLPPWSTLGSA</sequence>
<protein>
    <submittedName>
        <fullName evidence="2">Uncharacterized protein</fullName>
    </submittedName>
</protein>
<feature type="region of interest" description="Disordered" evidence="1">
    <location>
        <begin position="413"/>
        <end position="446"/>
    </location>
</feature>
<dbReference type="EMBL" id="KL142377">
    <property type="protein sequence ID" value="KDR77036.1"/>
    <property type="molecule type" value="Genomic_DNA"/>
</dbReference>
<evidence type="ECO:0000256" key="1">
    <source>
        <dbReference type="SAM" id="MobiDB-lite"/>
    </source>
</evidence>
<dbReference type="AlphaFoldDB" id="A0A067T1P6"/>
<evidence type="ECO:0000313" key="3">
    <source>
        <dbReference type="Proteomes" id="UP000027222"/>
    </source>
</evidence>
<organism evidence="2 3">
    <name type="scientific">Galerina marginata (strain CBS 339.88)</name>
    <dbReference type="NCBI Taxonomy" id="685588"/>
    <lineage>
        <taxon>Eukaryota</taxon>
        <taxon>Fungi</taxon>
        <taxon>Dikarya</taxon>
        <taxon>Basidiomycota</taxon>
        <taxon>Agaricomycotina</taxon>
        <taxon>Agaricomycetes</taxon>
        <taxon>Agaricomycetidae</taxon>
        <taxon>Agaricales</taxon>
        <taxon>Agaricineae</taxon>
        <taxon>Strophariaceae</taxon>
        <taxon>Galerina</taxon>
    </lineage>
</organism>
<keyword evidence="3" id="KW-1185">Reference proteome</keyword>
<proteinExistence type="predicted"/>
<evidence type="ECO:0000313" key="2">
    <source>
        <dbReference type="EMBL" id="KDR77036.1"/>
    </source>
</evidence>
<dbReference type="Proteomes" id="UP000027222">
    <property type="component" value="Unassembled WGS sequence"/>
</dbReference>
<gene>
    <name evidence="2" type="ORF">GALMADRAFT_139061</name>
</gene>
<accession>A0A067T1P6</accession>
<feature type="compositionally biased region" description="Low complexity" evidence="1">
    <location>
        <begin position="413"/>
        <end position="422"/>
    </location>
</feature>
<name>A0A067T1P6_GALM3</name>
<dbReference type="HOGENOM" id="CLU_614000_0_0_1"/>
<reference evidence="3" key="1">
    <citation type="journal article" date="2014" name="Proc. Natl. Acad. Sci. U.S.A.">
        <title>Extensive sampling of basidiomycete genomes demonstrates inadequacy of the white-rot/brown-rot paradigm for wood decay fungi.</title>
        <authorList>
            <person name="Riley R."/>
            <person name="Salamov A.A."/>
            <person name="Brown D.W."/>
            <person name="Nagy L.G."/>
            <person name="Floudas D."/>
            <person name="Held B.W."/>
            <person name="Levasseur A."/>
            <person name="Lombard V."/>
            <person name="Morin E."/>
            <person name="Otillar R."/>
            <person name="Lindquist E.A."/>
            <person name="Sun H."/>
            <person name="LaButti K.M."/>
            <person name="Schmutz J."/>
            <person name="Jabbour D."/>
            <person name="Luo H."/>
            <person name="Baker S.E."/>
            <person name="Pisabarro A.G."/>
            <person name="Walton J.D."/>
            <person name="Blanchette R.A."/>
            <person name="Henrissat B."/>
            <person name="Martin F."/>
            <person name="Cullen D."/>
            <person name="Hibbett D.S."/>
            <person name="Grigoriev I.V."/>
        </authorList>
    </citation>
    <scope>NUCLEOTIDE SEQUENCE [LARGE SCALE GENOMIC DNA]</scope>
    <source>
        <strain evidence="3">CBS 339.88</strain>
    </source>
</reference>
<dbReference type="OrthoDB" id="3064693at2759"/>